<keyword evidence="3" id="KW-1185">Reference proteome</keyword>
<organism evidence="2 3">
    <name type="scientific">Ignelater luminosus</name>
    <name type="common">Cucubano</name>
    <name type="synonym">Pyrophorus luminosus</name>
    <dbReference type="NCBI Taxonomy" id="2038154"/>
    <lineage>
        <taxon>Eukaryota</taxon>
        <taxon>Metazoa</taxon>
        <taxon>Ecdysozoa</taxon>
        <taxon>Arthropoda</taxon>
        <taxon>Hexapoda</taxon>
        <taxon>Insecta</taxon>
        <taxon>Pterygota</taxon>
        <taxon>Neoptera</taxon>
        <taxon>Endopterygota</taxon>
        <taxon>Coleoptera</taxon>
        <taxon>Polyphaga</taxon>
        <taxon>Elateriformia</taxon>
        <taxon>Elateroidea</taxon>
        <taxon>Elateridae</taxon>
        <taxon>Agrypninae</taxon>
        <taxon>Pyrophorini</taxon>
        <taxon>Ignelater</taxon>
    </lineage>
</organism>
<dbReference type="EMBL" id="VTPC01090942">
    <property type="protein sequence ID" value="KAF2880590.1"/>
    <property type="molecule type" value="Genomic_DNA"/>
</dbReference>
<name>A0A8K0FW70_IGNLU</name>
<protein>
    <submittedName>
        <fullName evidence="2">Uncharacterized protein</fullName>
    </submittedName>
</protein>
<evidence type="ECO:0000313" key="3">
    <source>
        <dbReference type="Proteomes" id="UP000801492"/>
    </source>
</evidence>
<feature type="compositionally biased region" description="Basic and acidic residues" evidence="1">
    <location>
        <begin position="79"/>
        <end position="89"/>
    </location>
</feature>
<sequence>MKYAKIKILNPLNHYRRKTEISRINLVVCGLPIEIQEKIDREEVTTTEKLFNELRKLEDSFRKKKNISTDSTNIRQQVKRKDKEDDLRKKNLTSERKACWICELLGYPNRYHQPSECRNKNVYNSKNKVNMNEVADMMKIEVDSNSEN</sequence>
<feature type="region of interest" description="Disordered" evidence="1">
    <location>
        <begin position="65"/>
        <end position="89"/>
    </location>
</feature>
<evidence type="ECO:0000256" key="1">
    <source>
        <dbReference type="SAM" id="MobiDB-lite"/>
    </source>
</evidence>
<evidence type="ECO:0000313" key="2">
    <source>
        <dbReference type="EMBL" id="KAF2880590.1"/>
    </source>
</evidence>
<reference evidence="2" key="1">
    <citation type="submission" date="2019-08" db="EMBL/GenBank/DDBJ databases">
        <title>The genome of the North American firefly Photinus pyralis.</title>
        <authorList>
            <consortium name="Photinus pyralis genome working group"/>
            <person name="Fallon T.R."/>
            <person name="Sander Lower S.E."/>
            <person name="Weng J.-K."/>
        </authorList>
    </citation>
    <scope>NUCLEOTIDE SEQUENCE</scope>
    <source>
        <strain evidence="2">TRF0915ILg1</strain>
        <tissue evidence="2">Whole body</tissue>
    </source>
</reference>
<dbReference type="Proteomes" id="UP000801492">
    <property type="component" value="Unassembled WGS sequence"/>
</dbReference>
<proteinExistence type="predicted"/>
<dbReference type="AlphaFoldDB" id="A0A8K0FW70"/>
<dbReference type="OrthoDB" id="6755820at2759"/>
<accession>A0A8K0FW70</accession>
<gene>
    <name evidence="2" type="ORF">ILUMI_25584</name>
</gene>
<comment type="caution">
    <text evidence="2">The sequence shown here is derived from an EMBL/GenBank/DDBJ whole genome shotgun (WGS) entry which is preliminary data.</text>
</comment>